<dbReference type="EMBL" id="ADBV01006800">
    <property type="protein sequence ID" value="EJW78248.1"/>
    <property type="molecule type" value="Genomic_DNA"/>
</dbReference>
<proteinExistence type="predicted"/>
<reference evidence="2" key="1">
    <citation type="submission" date="2012-08" db="EMBL/GenBank/DDBJ databases">
        <title>The Genome Sequence of Wuchereria bancrofti.</title>
        <authorList>
            <person name="Nutman T.B."/>
            <person name="Fink D.L."/>
            <person name="Russ C."/>
            <person name="Young S."/>
            <person name="Zeng Q."/>
            <person name="Koehrsen M."/>
            <person name="Alvarado L."/>
            <person name="Berlin A."/>
            <person name="Chapman S.B."/>
            <person name="Chen Z."/>
            <person name="Freedman E."/>
            <person name="Gellesch M."/>
            <person name="Goldberg J."/>
            <person name="Griggs A."/>
            <person name="Gujja S."/>
            <person name="Heilman E.R."/>
            <person name="Heiman D."/>
            <person name="Hepburn T."/>
            <person name="Howarth C."/>
            <person name="Jen D."/>
            <person name="Larson L."/>
            <person name="Lewis B."/>
            <person name="Mehta T."/>
            <person name="Park D."/>
            <person name="Pearson M."/>
            <person name="Roberts A."/>
            <person name="Saif S."/>
            <person name="Shea T."/>
            <person name="Shenoy N."/>
            <person name="Sisk P."/>
            <person name="Stolte C."/>
            <person name="Sykes S."/>
            <person name="Walk T."/>
            <person name="White J."/>
            <person name="Yandava C."/>
            <person name="Haas B."/>
            <person name="Henn M.R."/>
            <person name="Nusbaum C."/>
            <person name="Birren B."/>
        </authorList>
    </citation>
    <scope>NUCLEOTIDE SEQUENCE [LARGE SCALE GENOMIC DNA]</scope>
    <source>
        <strain evidence="2">NA</strain>
    </source>
</reference>
<organism evidence="1 2">
    <name type="scientific">Wuchereria bancrofti</name>
    <dbReference type="NCBI Taxonomy" id="6293"/>
    <lineage>
        <taxon>Eukaryota</taxon>
        <taxon>Metazoa</taxon>
        <taxon>Ecdysozoa</taxon>
        <taxon>Nematoda</taxon>
        <taxon>Chromadorea</taxon>
        <taxon>Rhabditida</taxon>
        <taxon>Spirurina</taxon>
        <taxon>Spiruromorpha</taxon>
        <taxon>Filarioidea</taxon>
        <taxon>Onchocercidae</taxon>
        <taxon>Wuchereria</taxon>
    </lineage>
</organism>
<name>J9E7X6_WUCBA</name>
<comment type="caution">
    <text evidence="1">The sequence shown here is derived from an EMBL/GenBank/DDBJ whole genome shotgun (WGS) entry which is preliminary data.</text>
</comment>
<accession>J9E7X6</accession>
<protein>
    <submittedName>
        <fullName evidence="1">Uncharacterized protein</fullName>
    </submittedName>
</protein>
<sequence length="62" mass="6911">EKKKKVGECIAKNESMASSMSGLSLEVPFLASRSMYAPALKWLSFNDTQKPTAIIRDTFLLM</sequence>
<evidence type="ECO:0000313" key="1">
    <source>
        <dbReference type="EMBL" id="EJW78248.1"/>
    </source>
</evidence>
<evidence type="ECO:0000313" key="2">
    <source>
        <dbReference type="Proteomes" id="UP000004810"/>
    </source>
</evidence>
<feature type="non-terminal residue" evidence="1">
    <location>
        <position position="1"/>
    </location>
</feature>
<dbReference type="Proteomes" id="UP000004810">
    <property type="component" value="Unassembled WGS sequence"/>
</dbReference>
<dbReference type="AlphaFoldDB" id="J9E7X6"/>
<gene>
    <name evidence="1" type="ORF">WUBG_10845</name>
</gene>